<evidence type="ECO:0000313" key="2">
    <source>
        <dbReference type="Proteomes" id="UP000001064"/>
    </source>
</evidence>
<keyword evidence="2" id="KW-1185">Reference proteome</keyword>
<protein>
    <submittedName>
        <fullName evidence="1">Uncharacterized protein</fullName>
    </submittedName>
</protein>
<accession>F1A2J2</accession>
<dbReference type="VEuPathDB" id="AmoebaDB:DICPUDRAFT_158805"/>
<proteinExistence type="predicted"/>
<organism evidence="1 2">
    <name type="scientific">Dictyostelium purpureum</name>
    <name type="common">Slime mold</name>
    <dbReference type="NCBI Taxonomy" id="5786"/>
    <lineage>
        <taxon>Eukaryota</taxon>
        <taxon>Amoebozoa</taxon>
        <taxon>Evosea</taxon>
        <taxon>Eumycetozoa</taxon>
        <taxon>Dictyostelia</taxon>
        <taxon>Dictyosteliales</taxon>
        <taxon>Dictyosteliaceae</taxon>
        <taxon>Dictyostelium</taxon>
    </lineage>
</organism>
<dbReference type="Proteomes" id="UP000001064">
    <property type="component" value="Unassembled WGS sequence"/>
</dbReference>
<dbReference type="EMBL" id="GL871414">
    <property type="protein sequence ID" value="EGC29586.1"/>
    <property type="molecule type" value="Genomic_DNA"/>
</dbReference>
<dbReference type="AlphaFoldDB" id="F1A2J2"/>
<dbReference type="KEGG" id="dpp:DICPUDRAFT_158805"/>
<dbReference type="GeneID" id="10505204"/>
<dbReference type="RefSeq" id="XP_003293888.1">
    <property type="nucleotide sequence ID" value="XM_003293840.1"/>
</dbReference>
<evidence type="ECO:0000313" key="1">
    <source>
        <dbReference type="EMBL" id="EGC29586.1"/>
    </source>
</evidence>
<gene>
    <name evidence="1" type="ORF">DICPUDRAFT_158805</name>
</gene>
<sequence>MNKENLNFTPSTNITINNNNNYNIVSVSKENNLIGENSNFSNTTTTLLTDQNTINNNNNNNTNNNTNSNFGSLQIMEILDNQDLNSNTEEYYLFLLELSSIVRSSSFTSGYILRSCSNSTRISNYLKILIGNYNKKKIINK</sequence>
<reference evidence="2" key="1">
    <citation type="journal article" date="2011" name="Genome Biol.">
        <title>Comparative genomics of the social amoebae Dictyostelium discoideum and Dictyostelium purpureum.</title>
        <authorList>
            <consortium name="US DOE Joint Genome Institute (JGI-PGF)"/>
            <person name="Sucgang R."/>
            <person name="Kuo A."/>
            <person name="Tian X."/>
            <person name="Salerno W."/>
            <person name="Parikh A."/>
            <person name="Feasley C.L."/>
            <person name="Dalin E."/>
            <person name="Tu H."/>
            <person name="Huang E."/>
            <person name="Barry K."/>
            <person name="Lindquist E."/>
            <person name="Shapiro H."/>
            <person name="Bruce D."/>
            <person name="Schmutz J."/>
            <person name="Salamov A."/>
            <person name="Fey P."/>
            <person name="Gaudet P."/>
            <person name="Anjard C."/>
            <person name="Babu M.M."/>
            <person name="Basu S."/>
            <person name="Bushmanova Y."/>
            <person name="van der Wel H."/>
            <person name="Katoh-Kurasawa M."/>
            <person name="Dinh C."/>
            <person name="Coutinho P.M."/>
            <person name="Saito T."/>
            <person name="Elias M."/>
            <person name="Schaap P."/>
            <person name="Kay R.R."/>
            <person name="Henrissat B."/>
            <person name="Eichinger L."/>
            <person name="Rivero F."/>
            <person name="Putnam N.H."/>
            <person name="West C.M."/>
            <person name="Loomis W.F."/>
            <person name="Chisholm R.L."/>
            <person name="Shaulsky G."/>
            <person name="Strassmann J.E."/>
            <person name="Queller D.C."/>
            <person name="Kuspa A."/>
            <person name="Grigoriev I.V."/>
        </authorList>
    </citation>
    <scope>NUCLEOTIDE SEQUENCE [LARGE SCALE GENOMIC DNA]</scope>
    <source>
        <strain evidence="2">QSDP1</strain>
    </source>
</reference>
<dbReference type="InParanoid" id="F1A2J2"/>
<name>F1A2J2_DICPU</name>